<dbReference type="PANTHER" id="PTHR43316">
    <property type="entry name" value="HYDROLASE, HALOACID DELAHOGENASE-RELATED"/>
    <property type="match status" value="1"/>
</dbReference>
<dbReference type="NCBIfam" id="TIGR01509">
    <property type="entry name" value="HAD-SF-IA-v3"/>
    <property type="match status" value="1"/>
</dbReference>
<proteinExistence type="predicted"/>
<dbReference type="NCBIfam" id="TIGR01668">
    <property type="entry name" value="YqeG_hyp_ppase"/>
    <property type="match status" value="1"/>
</dbReference>
<dbReference type="CDD" id="cd16416">
    <property type="entry name" value="HAD_BsYqeG-like"/>
    <property type="match status" value="1"/>
</dbReference>
<keyword evidence="3" id="KW-1185">Reference proteome</keyword>
<dbReference type="PANTHER" id="PTHR43316:SF3">
    <property type="entry name" value="HALOACID DEHALOGENASE, TYPE II (AFU_ORTHOLOGUE AFUA_2G07750)-RELATED"/>
    <property type="match status" value="1"/>
</dbReference>
<dbReference type="InterPro" id="IPR036412">
    <property type="entry name" value="HAD-like_sf"/>
</dbReference>
<dbReference type="InterPro" id="IPR006549">
    <property type="entry name" value="HAD-SF_hydro_IIIA"/>
</dbReference>
<dbReference type="RefSeq" id="WP_274455422.1">
    <property type="nucleotide sequence ID" value="NZ_CP067097.1"/>
</dbReference>
<dbReference type="EMBL" id="JAUSTP010000019">
    <property type="protein sequence ID" value="MDQ0190507.1"/>
    <property type="molecule type" value="Genomic_DNA"/>
</dbReference>
<dbReference type="InterPro" id="IPR051540">
    <property type="entry name" value="S-2-haloacid_dehalogenase"/>
</dbReference>
<dbReference type="NCBIfam" id="TIGR01549">
    <property type="entry name" value="HAD-SF-IA-v1"/>
    <property type="match status" value="1"/>
</dbReference>
<evidence type="ECO:0000313" key="3">
    <source>
        <dbReference type="Proteomes" id="UP001232973"/>
    </source>
</evidence>
<gene>
    <name evidence="2" type="ORF">J2S03_002372</name>
</gene>
<dbReference type="Proteomes" id="UP001232973">
    <property type="component" value="Unassembled WGS sequence"/>
</dbReference>
<comment type="caution">
    <text evidence="2">The sequence shown here is derived from an EMBL/GenBank/DDBJ whole genome shotgun (WGS) entry which is preliminary data.</text>
</comment>
<dbReference type="InterPro" id="IPR006439">
    <property type="entry name" value="HAD-SF_hydro_IA"/>
</dbReference>
<dbReference type="SUPFAM" id="SSF56784">
    <property type="entry name" value="HAD-like"/>
    <property type="match status" value="1"/>
</dbReference>
<accession>A0ABT9XJM3</accession>
<name>A0ABT9XJM3_9BACL</name>
<dbReference type="InterPro" id="IPR023214">
    <property type="entry name" value="HAD_sf"/>
</dbReference>
<keyword evidence="1" id="KW-0378">Hydrolase</keyword>
<evidence type="ECO:0000256" key="1">
    <source>
        <dbReference type="ARBA" id="ARBA00022801"/>
    </source>
</evidence>
<reference evidence="2 3" key="1">
    <citation type="submission" date="2023-07" db="EMBL/GenBank/DDBJ databases">
        <title>Genomic Encyclopedia of Type Strains, Phase IV (KMG-IV): sequencing the most valuable type-strain genomes for metagenomic binning, comparative biology and taxonomic classification.</title>
        <authorList>
            <person name="Goeker M."/>
        </authorList>
    </citation>
    <scope>NUCLEOTIDE SEQUENCE [LARGE SCALE GENOMIC DNA]</scope>
    <source>
        <strain evidence="2 3">DSM 4006</strain>
    </source>
</reference>
<organism evidence="2 3">
    <name type="scientific">Alicyclobacillus cycloheptanicus</name>
    <dbReference type="NCBI Taxonomy" id="1457"/>
    <lineage>
        <taxon>Bacteria</taxon>
        <taxon>Bacillati</taxon>
        <taxon>Bacillota</taxon>
        <taxon>Bacilli</taxon>
        <taxon>Bacillales</taxon>
        <taxon>Alicyclobacillaceae</taxon>
        <taxon>Alicyclobacillus</taxon>
    </lineage>
</organism>
<dbReference type="Gene3D" id="3.40.50.1000">
    <property type="entry name" value="HAD superfamily/HAD-like"/>
    <property type="match status" value="1"/>
</dbReference>
<protein>
    <submittedName>
        <fullName evidence="2">HAD superfamily phosphatase (TIGR01668 family)</fullName>
    </submittedName>
</protein>
<sequence>MAGWLTELTPNEYVSSVYDIDLDKLRDMGKRVILTDLDNTLVPWNHKDAPASLQSWIRLAQERGFRLCIISNNRGARVAAFAKRVGIPAVGAARKPKPRAFLQALEELGAKPEEAVMVGDQLFTDVRGGNRCGLYTILVLPIDPVEWWGTRLVRQAERVALWALRRRGMQEPPRSS</sequence>
<evidence type="ECO:0000313" key="2">
    <source>
        <dbReference type="EMBL" id="MDQ0190507.1"/>
    </source>
</evidence>
<dbReference type="Pfam" id="PF00702">
    <property type="entry name" value="Hydrolase"/>
    <property type="match status" value="1"/>
</dbReference>
<dbReference type="NCBIfam" id="TIGR01662">
    <property type="entry name" value="HAD-SF-IIIA"/>
    <property type="match status" value="1"/>
</dbReference>
<dbReference type="InterPro" id="IPR010021">
    <property type="entry name" value="PGPP1/Gep4"/>
</dbReference>